<dbReference type="Proteomes" id="UP001500897">
    <property type="component" value="Unassembled WGS sequence"/>
</dbReference>
<protein>
    <submittedName>
        <fullName evidence="2">Uncharacterized protein</fullName>
    </submittedName>
</protein>
<evidence type="ECO:0000256" key="1">
    <source>
        <dbReference type="SAM" id="Coils"/>
    </source>
</evidence>
<organism evidence="2 3">
    <name type="scientific">Kitasatospora saccharophila</name>
    <dbReference type="NCBI Taxonomy" id="407973"/>
    <lineage>
        <taxon>Bacteria</taxon>
        <taxon>Bacillati</taxon>
        <taxon>Actinomycetota</taxon>
        <taxon>Actinomycetes</taxon>
        <taxon>Kitasatosporales</taxon>
        <taxon>Streptomycetaceae</taxon>
        <taxon>Kitasatospora</taxon>
    </lineage>
</organism>
<keyword evidence="3" id="KW-1185">Reference proteome</keyword>
<reference evidence="2 3" key="1">
    <citation type="journal article" date="2019" name="Int. J. Syst. Evol. Microbiol.">
        <title>The Global Catalogue of Microorganisms (GCM) 10K type strain sequencing project: providing services to taxonomists for standard genome sequencing and annotation.</title>
        <authorList>
            <consortium name="The Broad Institute Genomics Platform"/>
            <consortium name="The Broad Institute Genome Sequencing Center for Infectious Disease"/>
            <person name="Wu L."/>
            <person name="Ma J."/>
        </authorList>
    </citation>
    <scope>NUCLEOTIDE SEQUENCE [LARGE SCALE GENOMIC DNA]</scope>
    <source>
        <strain evidence="2 3">JCM 14559</strain>
    </source>
</reference>
<evidence type="ECO:0000313" key="3">
    <source>
        <dbReference type="Proteomes" id="UP001500897"/>
    </source>
</evidence>
<proteinExistence type="predicted"/>
<sequence length="127" mass="13762">MPALSAPLTRFDARVEAATSLSIAVLHAQDGLDNAAARLRDAHRRLAQAETQSAFELVRLRLVTDRQRRVDDRLLDAIATQLEVLEDIATARDEAEQDLLDLLAEAEQQHSTATAAATAAPVAARGR</sequence>
<comment type="caution">
    <text evidence="2">The sequence shown here is derived from an EMBL/GenBank/DDBJ whole genome shotgun (WGS) entry which is preliminary data.</text>
</comment>
<gene>
    <name evidence="2" type="ORF">GCM10009759_17470</name>
</gene>
<accession>A0ABN2WGW0</accession>
<dbReference type="EMBL" id="BAAANS010000009">
    <property type="protein sequence ID" value="GAA2092111.1"/>
    <property type="molecule type" value="Genomic_DNA"/>
</dbReference>
<dbReference type="RefSeq" id="WP_344551354.1">
    <property type="nucleotide sequence ID" value="NZ_BAAANS010000009.1"/>
</dbReference>
<feature type="coiled-coil region" evidence="1">
    <location>
        <begin position="85"/>
        <end position="112"/>
    </location>
</feature>
<evidence type="ECO:0000313" key="2">
    <source>
        <dbReference type="EMBL" id="GAA2092111.1"/>
    </source>
</evidence>
<name>A0ABN2WGW0_9ACTN</name>
<keyword evidence="1" id="KW-0175">Coiled coil</keyword>